<evidence type="ECO:0000259" key="3">
    <source>
        <dbReference type="PROSITE" id="PS50977"/>
    </source>
</evidence>
<accession>A0A1H0GR43</accession>
<dbReference type="OrthoDB" id="9806334at2"/>
<dbReference type="InterPro" id="IPR009057">
    <property type="entry name" value="Homeodomain-like_sf"/>
</dbReference>
<feature type="domain" description="HTH tetR-type" evidence="3">
    <location>
        <begin position="1"/>
        <end position="59"/>
    </location>
</feature>
<dbReference type="InterPro" id="IPR001647">
    <property type="entry name" value="HTH_TetR"/>
</dbReference>
<evidence type="ECO:0000313" key="5">
    <source>
        <dbReference type="Proteomes" id="UP000199088"/>
    </source>
</evidence>
<dbReference type="RefSeq" id="WP_091241741.1">
    <property type="nucleotide sequence ID" value="NZ_FNIR01000003.1"/>
</dbReference>
<dbReference type="EMBL" id="FNIR01000003">
    <property type="protein sequence ID" value="SDO09373.1"/>
    <property type="molecule type" value="Genomic_DNA"/>
</dbReference>
<dbReference type="InterPro" id="IPR041479">
    <property type="entry name" value="TetR_CgmR_C"/>
</dbReference>
<evidence type="ECO:0000313" key="4">
    <source>
        <dbReference type="EMBL" id="SDO09373.1"/>
    </source>
</evidence>
<reference evidence="5" key="1">
    <citation type="submission" date="2016-10" db="EMBL/GenBank/DDBJ databases">
        <authorList>
            <person name="Varghese N."/>
            <person name="Submissions S."/>
        </authorList>
    </citation>
    <scope>NUCLEOTIDE SEQUENCE [LARGE SCALE GENOMIC DNA]</scope>
    <source>
        <strain evidence="5">DSM 45843</strain>
    </source>
</reference>
<organism evidence="4 5">
    <name type="scientific">Klenkia soli</name>
    <dbReference type="NCBI Taxonomy" id="1052260"/>
    <lineage>
        <taxon>Bacteria</taxon>
        <taxon>Bacillati</taxon>
        <taxon>Actinomycetota</taxon>
        <taxon>Actinomycetes</taxon>
        <taxon>Geodermatophilales</taxon>
        <taxon>Geodermatophilaceae</taxon>
        <taxon>Klenkia</taxon>
    </lineage>
</organism>
<dbReference type="AlphaFoldDB" id="A0A1H0GR43"/>
<keyword evidence="1 2" id="KW-0238">DNA-binding</keyword>
<evidence type="ECO:0000256" key="1">
    <source>
        <dbReference type="ARBA" id="ARBA00023125"/>
    </source>
</evidence>
<dbReference type="SUPFAM" id="SSF46689">
    <property type="entry name" value="Homeodomain-like"/>
    <property type="match status" value="1"/>
</dbReference>
<dbReference type="GO" id="GO:0003677">
    <property type="term" value="F:DNA binding"/>
    <property type="evidence" value="ECO:0007669"/>
    <property type="project" value="UniProtKB-UniRule"/>
</dbReference>
<dbReference type="Pfam" id="PF17937">
    <property type="entry name" value="TetR_C_28"/>
    <property type="match status" value="1"/>
</dbReference>
<keyword evidence="5" id="KW-1185">Reference proteome</keyword>
<protein>
    <submittedName>
        <fullName evidence="4">Transcriptional regulator, TetR family</fullName>
    </submittedName>
</protein>
<dbReference type="Proteomes" id="UP000199088">
    <property type="component" value="Unassembled WGS sequence"/>
</dbReference>
<evidence type="ECO:0000256" key="2">
    <source>
        <dbReference type="PROSITE-ProRule" id="PRU00335"/>
    </source>
</evidence>
<dbReference type="PROSITE" id="PS50977">
    <property type="entry name" value="HTH_TETR_2"/>
    <property type="match status" value="1"/>
</dbReference>
<name>A0A1H0GR43_9ACTN</name>
<gene>
    <name evidence="4" type="ORF">SAMN05660199_01323</name>
</gene>
<dbReference type="SUPFAM" id="SSF48498">
    <property type="entry name" value="Tetracyclin repressor-like, C-terminal domain"/>
    <property type="match status" value="1"/>
</dbReference>
<feature type="DNA-binding region" description="H-T-H motif" evidence="2">
    <location>
        <begin position="22"/>
        <end position="41"/>
    </location>
</feature>
<proteinExistence type="predicted"/>
<dbReference type="STRING" id="1052260.SAMN05660199_01323"/>
<sequence>MANRADVLAAAQELLATDQVVSLDSVARAVGLTKPGLMHYFATKQDLMLALVDASVDALETQLVAEVGDPAEASAVQRMRAYAVVSLRGGFGGADLAMLADARLRGPLTERWVQRMHPWVDLHDITDPAVRGRLTAVRMLADGAWLGDAGDYLTLTPDERPHVLAAVTELVEGLEP</sequence>
<dbReference type="Gene3D" id="1.10.357.10">
    <property type="entry name" value="Tetracycline Repressor, domain 2"/>
    <property type="match status" value="1"/>
</dbReference>
<dbReference type="Pfam" id="PF00440">
    <property type="entry name" value="TetR_N"/>
    <property type="match status" value="1"/>
</dbReference>
<dbReference type="InterPro" id="IPR036271">
    <property type="entry name" value="Tet_transcr_reg_TetR-rel_C_sf"/>
</dbReference>